<comment type="caution">
    <text evidence="8">The sequence shown here is derived from an EMBL/GenBank/DDBJ whole genome shotgun (WGS) entry which is preliminary data.</text>
</comment>
<feature type="transmembrane region" description="Helical" evidence="6">
    <location>
        <begin position="277"/>
        <end position="310"/>
    </location>
</feature>
<dbReference type="PANTHER" id="PTHR23531:SF1">
    <property type="entry name" value="QUINOLENE RESISTANCE PROTEIN NORA"/>
    <property type="match status" value="1"/>
</dbReference>
<evidence type="ECO:0000259" key="7">
    <source>
        <dbReference type="PROSITE" id="PS50850"/>
    </source>
</evidence>
<dbReference type="Gene3D" id="1.20.1250.20">
    <property type="entry name" value="MFS general substrate transporter like domains"/>
    <property type="match status" value="1"/>
</dbReference>
<dbReference type="SUPFAM" id="SSF103473">
    <property type="entry name" value="MFS general substrate transporter"/>
    <property type="match status" value="1"/>
</dbReference>
<dbReference type="Pfam" id="PF07690">
    <property type="entry name" value="MFS_1"/>
    <property type="match status" value="1"/>
</dbReference>
<dbReference type="InterPro" id="IPR036259">
    <property type="entry name" value="MFS_trans_sf"/>
</dbReference>
<dbReference type="InterPro" id="IPR052714">
    <property type="entry name" value="MFS_Exporter"/>
</dbReference>
<dbReference type="GO" id="GO:0022857">
    <property type="term" value="F:transmembrane transporter activity"/>
    <property type="evidence" value="ECO:0007669"/>
    <property type="project" value="InterPro"/>
</dbReference>
<reference evidence="8 9" key="1">
    <citation type="journal article" date="2015" name="Biotechnol. Bioeng.">
        <title>Genome sequence and phenotypic characterization of Caulobacter segnis.</title>
        <authorList>
            <person name="Patel S."/>
            <person name="Fletcher B."/>
            <person name="Scott D.C."/>
            <person name="Ely B."/>
        </authorList>
    </citation>
    <scope>NUCLEOTIDE SEQUENCE [LARGE SCALE GENOMIC DNA]</scope>
    <source>
        <strain evidence="8 9">ERI-2</strain>
    </source>
</reference>
<feature type="transmembrane region" description="Helical" evidence="6">
    <location>
        <begin position="168"/>
        <end position="189"/>
    </location>
</feature>
<dbReference type="AlphaFoldDB" id="A0A166RS32"/>
<dbReference type="PATRIC" id="fig|1538.10.peg.1387"/>
<organism evidence="8 9">
    <name type="scientific">Clostridium ljungdahlii</name>
    <dbReference type="NCBI Taxonomy" id="1538"/>
    <lineage>
        <taxon>Bacteria</taxon>
        <taxon>Bacillati</taxon>
        <taxon>Bacillota</taxon>
        <taxon>Clostridia</taxon>
        <taxon>Eubacteriales</taxon>
        <taxon>Clostridiaceae</taxon>
        <taxon>Clostridium</taxon>
    </lineage>
</organism>
<evidence type="ECO:0000256" key="4">
    <source>
        <dbReference type="ARBA" id="ARBA00022989"/>
    </source>
</evidence>
<feature type="domain" description="Major facilitator superfamily (MFS) profile" evidence="7">
    <location>
        <begin position="14"/>
        <end position="389"/>
    </location>
</feature>
<feature type="transmembrane region" description="Helical" evidence="6">
    <location>
        <begin position="80"/>
        <end position="99"/>
    </location>
</feature>
<dbReference type="Proteomes" id="UP000077407">
    <property type="component" value="Unassembled WGS sequence"/>
</dbReference>
<feature type="transmembrane region" description="Helical" evidence="6">
    <location>
        <begin position="138"/>
        <end position="156"/>
    </location>
</feature>
<feature type="transmembrane region" description="Helical" evidence="6">
    <location>
        <begin position="12"/>
        <end position="36"/>
    </location>
</feature>
<accession>A0A166RS32</accession>
<dbReference type="EMBL" id="LITT01000008">
    <property type="protein sequence ID" value="OAA91057.1"/>
    <property type="molecule type" value="Genomic_DNA"/>
</dbReference>
<dbReference type="PANTHER" id="PTHR23531">
    <property type="entry name" value="QUINOLENE RESISTANCE PROTEIN NORA"/>
    <property type="match status" value="1"/>
</dbReference>
<dbReference type="CDD" id="cd17489">
    <property type="entry name" value="MFS_YfcJ_like"/>
    <property type="match status" value="1"/>
</dbReference>
<dbReference type="InterPro" id="IPR020846">
    <property type="entry name" value="MFS_dom"/>
</dbReference>
<dbReference type="OrthoDB" id="9814001at2"/>
<dbReference type="PROSITE" id="PS50850">
    <property type="entry name" value="MFS"/>
    <property type="match status" value="1"/>
</dbReference>
<feature type="transmembrane region" description="Helical" evidence="6">
    <location>
        <begin position="247"/>
        <end position="265"/>
    </location>
</feature>
<keyword evidence="4 6" id="KW-1133">Transmembrane helix</keyword>
<feature type="transmembrane region" description="Helical" evidence="6">
    <location>
        <begin position="366"/>
        <end position="384"/>
    </location>
</feature>
<feature type="transmembrane region" description="Helical" evidence="6">
    <location>
        <begin position="48"/>
        <end position="68"/>
    </location>
</feature>
<proteinExistence type="predicted"/>
<protein>
    <submittedName>
        <fullName evidence="8">Inner membrane transport protein YajR</fullName>
    </submittedName>
</protein>
<dbReference type="GO" id="GO:0005886">
    <property type="term" value="C:plasma membrane"/>
    <property type="evidence" value="ECO:0007669"/>
    <property type="project" value="UniProtKB-SubCell"/>
</dbReference>
<dbReference type="InterPro" id="IPR011701">
    <property type="entry name" value="MFS"/>
</dbReference>
<evidence type="ECO:0000256" key="2">
    <source>
        <dbReference type="ARBA" id="ARBA00022448"/>
    </source>
</evidence>
<evidence type="ECO:0000256" key="5">
    <source>
        <dbReference type="ARBA" id="ARBA00023136"/>
    </source>
</evidence>
<evidence type="ECO:0000256" key="1">
    <source>
        <dbReference type="ARBA" id="ARBA00004651"/>
    </source>
</evidence>
<comment type="subcellular location">
    <subcellularLocation>
        <location evidence="1">Cell membrane</location>
        <topology evidence="1">Multi-pass membrane protein</topology>
    </subcellularLocation>
</comment>
<keyword evidence="3 6" id="KW-0812">Transmembrane</keyword>
<evidence type="ECO:0000256" key="3">
    <source>
        <dbReference type="ARBA" id="ARBA00022692"/>
    </source>
</evidence>
<gene>
    <name evidence="8" type="primary">yajR</name>
    <name evidence="8" type="ORF">WY13_00887</name>
</gene>
<evidence type="ECO:0000313" key="9">
    <source>
        <dbReference type="Proteomes" id="UP000077407"/>
    </source>
</evidence>
<evidence type="ECO:0000256" key="6">
    <source>
        <dbReference type="SAM" id="Phobius"/>
    </source>
</evidence>
<feature type="transmembrane region" description="Helical" evidence="6">
    <location>
        <begin position="210"/>
        <end position="235"/>
    </location>
</feature>
<evidence type="ECO:0000313" key="8">
    <source>
        <dbReference type="EMBL" id="OAA91057.1"/>
    </source>
</evidence>
<keyword evidence="5 6" id="KW-0472">Membrane</keyword>
<keyword evidence="2" id="KW-0813">Transport</keyword>
<sequence length="403" mass="43879">MEQSEEEEKLWNFSFILMLIINALVFIGFTMMTPILPKYTISLGATMSMAGLVAGIFAITSIIIRPFAGFSTDRFNKKHLLIVSTVFLAVSALGLKISYNIYTLFFFRIVQGISFSVSVTVINALSTTYMPKERIGEGIGFMGLGYILATAISPNLGLEISARFGFKYVFYLSCIIVMIAAALMTMIPYNPSNKENLNVSKLHIKISDFFAKELIVFAVLACLFTFMNGVIGSFLALLGDERHISNIGYYFTVNAIVILIIRPLSGKLLDNKGLSVIAFPAFIMAMMASLLLVISSSLWMILVVAVLYGIGQSSLSPALQATCVKKLGPSRVGIATSTYFIGYDAGQGLGPIIGGTIAGKFGLTSVFYICAALLFSGIVIYYLYTLNVKKAKSKIVSENLNNN</sequence>
<dbReference type="RefSeq" id="WP_063554474.1">
    <property type="nucleotide sequence ID" value="NZ_LITT01000008.1"/>
</dbReference>
<name>A0A166RS32_9CLOT</name>